<organism evidence="3 4">
    <name type="scientific">Paramecium sonneborni</name>
    <dbReference type="NCBI Taxonomy" id="65129"/>
    <lineage>
        <taxon>Eukaryota</taxon>
        <taxon>Sar</taxon>
        <taxon>Alveolata</taxon>
        <taxon>Ciliophora</taxon>
        <taxon>Intramacronucleata</taxon>
        <taxon>Oligohymenophorea</taxon>
        <taxon>Peniculida</taxon>
        <taxon>Parameciidae</taxon>
        <taxon>Paramecium</taxon>
    </lineage>
</organism>
<evidence type="ECO:0000313" key="4">
    <source>
        <dbReference type="Proteomes" id="UP000692954"/>
    </source>
</evidence>
<dbReference type="InterPro" id="IPR001357">
    <property type="entry name" value="BRCT_dom"/>
</dbReference>
<accession>A0A8S1P2N9</accession>
<sequence>MASLKYTIHQTSTDESQNHNNNINCILFPSNEHIWVVQNPQKHETIVIKFDFPCKIKEFIITTKSCSQVKISLYNITEDNVKIQLKQLEKVNFMTQNQVKKVPNPDFEDNSYQYAEIIFFSQNDELSIKHLQVLGLSNQNQTLSQYPLLSENSHIKQPIKKNQFQLNKSSEKESLLIIDQSSALKINPINQISQRSAQMIQKSQQSSLFNKTQQQKKQISDKQVEDQSFQKAVEESLKMHKREQQQKQEQQDFEIEKQLDQMYCEEEKDNNNKNQNIFNSYESLNKQLDEALIKEQKYSQSQSKIKQQLFSTLNEEKNDLIKVQIVNDNFIHDQEEEQMIQYHSTMINQEFVQFHKALEESYFRSSSLFNYINQQFKPLQNQQVFIVKDTLTEFEYKRFELKVINLGGTVVKSVTNNTTIIISDKAVQLDNKKYNIYVLSTKFLESCSQDKWPKFGKYEVK</sequence>
<evidence type="ECO:0000256" key="1">
    <source>
        <dbReference type="SAM" id="MobiDB-lite"/>
    </source>
</evidence>
<feature type="region of interest" description="Disordered" evidence="1">
    <location>
        <begin position="203"/>
        <end position="225"/>
    </location>
</feature>
<name>A0A8S1P2N9_9CILI</name>
<comment type="caution">
    <text evidence="3">The sequence shown here is derived from an EMBL/GenBank/DDBJ whole genome shotgun (WGS) entry which is preliminary data.</text>
</comment>
<evidence type="ECO:0000259" key="2">
    <source>
        <dbReference type="PROSITE" id="PS50172"/>
    </source>
</evidence>
<feature type="domain" description="BRCT" evidence="2">
    <location>
        <begin position="374"/>
        <end position="447"/>
    </location>
</feature>
<dbReference type="AlphaFoldDB" id="A0A8S1P2N9"/>
<dbReference type="OrthoDB" id="307049at2759"/>
<evidence type="ECO:0000313" key="3">
    <source>
        <dbReference type="EMBL" id="CAD8096714.1"/>
    </source>
</evidence>
<gene>
    <name evidence="3" type="ORF">PSON_ATCC_30995.1.T0670032</name>
</gene>
<dbReference type="Proteomes" id="UP000692954">
    <property type="component" value="Unassembled WGS sequence"/>
</dbReference>
<proteinExistence type="predicted"/>
<keyword evidence="4" id="KW-1185">Reference proteome</keyword>
<dbReference type="Pfam" id="PF00533">
    <property type="entry name" value="BRCT"/>
    <property type="match status" value="1"/>
</dbReference>
<protein>
    <recommendedName>
        <fullName evidence="2">BRCT domain-containing protein</fullName>
    </recommendedName>
</protein>
<feature type="compositionally biased region" description="Polar residues" evidence="1">
    <location>
        <begin position="203"/>
        <end position="217"/>
    </location>
</feature>
<dbReference type="EMBL" id="CAJJDN010000067">
    <property type="protein sequence ID" value="CAD8096714.1"/>
    <property type="molecule type" value="Genomic_DNA"/>
</dbReference>
<dbReference type="PROSITE" id="PS50172">
    <property type="entry name" value="BRCT"/>
    <property type="match status" value="1"/>
</dbReference>
<reference evidence="3" key="1">
    <citation type="submission" date="2021-01" db="EMBL/GenBank/DDBJ databases">
        <authorList>
            <consortium name="Genoscope - CEA"/>
            <person name="William W."/>
        </authorList>
    </citation>
    <scope>NUCLEOTIDE SEQUENCE</scope>
</reference>